<sequence>MNSQVILEVSISLLYSPMTRILSSAYLSLLLFLCTGHSFGQDVILKLKSDGNTPQTRDYTFKQVIDSRAQKSIGQIYDPQRNKHPASFADNLPQEVLAFYNARINSTKNPYYKFLVKVYKLDLKEIYHPDFKGYRGDIQLSLGFFLIGENEPVHLVDFTSKVQYGRPGTQMHYVESSIHKLFESSWEYFDSWLSTQYLTNRSLVKKVRLNINDPIRESSKDTVFYDPERPLTWADFTETPNPTSSFNATIFSSISIEGNANIENGEIVQVISVKVYMLPEQSWVKDASEYANNHEQRHFDLTRIAANRMIIRLENVELEPFLFEATLNDIYLDAYREMNRLQELYDSQTRNGMNSEKQADWNQIIRKALAGDMETLDKFLDRE</sequence>
<accession>A0A5C7AC95</accession>
<dbReference type="AlphaFoldDB" id="A0A5C7AC95"/>
<dbReference type="RefSeq" id="WP_146920247.1">
    <property type="nucleotide sequence ID" value="NZ_VORW01000019.1"/>
</dbReference>
<reference evidence="1 2" key="1">
    <citation type="submission" date="2019-08" db="EMBL/GenBank/DDBJ databases">
        <title>Genomes sequence of Algoriphagus aquimarinus ACAM450.</title>
        <authorList>
            <person name="Bowman J.P."/>
        </authorList>
    </citation>
    <scope>NUCLEOTIDE SEQUENCE [LARGE SCALE GENOMIC DNA]</scope>
    <source>
        <strain evidence="1 2">ACAM 450</strain>
    </source>
</reference>
<gene>
    <name evidence="1" type="ORF">ESV85_18505</name>
</gene>
<evidence type="ECO:0000313" key="1">
    <source>
        <dbReference type="EMBL" id="TXE05208.1"/>
    </source>
</evidence>
<organism evidence="1 2">
    <name type="scientific">Algoriphagus aquimarinus</name>
    <dbReference type="NCBI Taxonomy" id="237018"/>
    <lineage>
        <taxon>Bacteria</taxon>
        <taxon>Pseudomonadati</taxon>
        <taxon>Bacteroidota</taxon>
        <taxon>Cytophagia</taxon>
        <taxon>Cytophagales</taxon>
        <taxon>Cyclobacteriaceae</taxon>
        <taxon>Algoriphagus</taxon>
    </lineage>
</organism>
<comment type="caution">
    <text evidence="1">The sequence shown here is derived from an EMBL/GenBank/DDBJ whole genome shotgun (WGS) entry which is preliminary data.</text>
</comment>
<evidence type="ECO:0000313" key="2">
    <source>
        <dbReference type="Proteomes" id="UP000321935"/>
    </source>
</evidence>
<dbReference type="OrthoDB" id="5431540at2"/>
<proteinExistence type="predicted"/>
<protein>
    <submittedName>
        <fullName evidence="1">Uncharacterized protein</fullName>
    </submittedName>
</protein>
<name>A0A5C7AC95_9BACT</name>
<dbReference type="EMBL" id="VORW01000019">
    <property type="protein sequence ID" value="TXE05208.1"/>
    <property type="molecule type" value="Genomic_DNA"/>
</dbReference>
<dbReference type="Proteomes" id="UP000321935">
    <property type="component" value="Unassembled WGS sequence"/>
</dbReference>